<gene>
    <name evidence="3" type="ordered locus">Calag_0848</name>
</gene>
<evidence type="ECO:0000313" key="4">
    <source>
        <dbReference type="Proteomes" id="UP000010469"/>
    </source>
</evidence>
<keyword evidence="4" id="KW-1185">Reference proteome</keyword>
<dbReference type="FunCoup" id="L0AB12">
    <property type="interactions" value="51"/>
</dbReference>
<evidence type="ECO:0000313" key="3">
    <source>
        <dbReference type="EMBL" id="AFZ70589.1"/>
    </source>
</evidence>
<dbReference type="PANTHER" id="PTHR11060:SF0">
    <property type="entry name" value="PROTEIN MEMO1"/>
    <property type="match status" value="1"/>
</dbReference>
<keyword evidence="3" id="KW-0560">Oxidoreductase</keyword>
<accession>L0AB12</accession>
<organism evidence="3 4">
    <name type="scientific">Caldisphaera lagunensis (strain DSM 15908 / JCM 11604 / ANMR 0165 / IC-154)</name>
    <dbReference type="NCBI Taxonomy" id="1056495"/>
    <lineage>
        <taxon>Archaea</taxon>
        <taxon>Thermoproteota</taxon>
        <taxon>Thermoprotei</taxon>
        <taxon>Acidilobales</taxon>
        <taxon>Caldisphaeraceae</taxon>
        <taxon>Caldisphaera</taxon>
    </lineage>
</organism>
<dbReference type="HAMAP" id="MF_00055">
    <property type="entry name" value="MEMO1"/>
    <property type="match status" value="1"/>
</dbReference>
<dbReference type="Pfam" id="PF01875">
    <property type="entry name" value="Memo"/>
    <property type="match status" value="1"/>
</dbReference>
<dbReference type="CDD" id="cd07361">
    <property type="entry name" value="MEMO_like"/>
    <property type="match status" value="1"/>
</dbReference>
<evidence type="ECO:0000256" key="1">
    <source>
        <dbReference type="ARBA" id="ARBA00006315"/>
    </source>
</evidence>
<evidence type="ECO:0000256" key="2">
    <source>
        <dbReference type="HAMAP-Rule" id="MF_00055"/>
    </source>
</evidence>
<dbReference type="GO" id="GO:0051213">
    <property type="term" value="F:dioxygenase activity"/>
    <property type="evidence" value="ECO:0007669"/>
    <property type="project" value="UniProtKB-KW"/>
</dbReference>
<dbReference type="HOGENOM" id="CLU_038085_2_0_2"/>
<proteinExistence type="inferred from homology"/>
<sequence>MPAHAGSFYPSKKDDLIKSIESSYLHKLGPGMLPNAERERKKESIGYMVPHAGYIYSGPIAAHSYFNISKEGKPKVFIIAGPNHTGLGENASVWKEGIWETPLGEVEVDSEISKLLVSYSKYFTFDEEAHIYEHSVEVQIPFLQYIFKDIKIVPIVIKLQNYEVSLDLANALYRIITENGVDLIYIASSDMNHYEPYDITYKKDEIALKKIESLDTEGLFKVLDENNITMCGPGPVGALIHLSKKLNSKAEILKHATSGDITGEKDWVVGYASARFFKT</sequence>
<comment type="similarity">
    <text evidence="1 2">Belongs to the MEMO1 family.</text>
</comment>
<dbReference type="Proteomes" id="UP000010469">
    <property type="component" value="Chromosome"/>
</dbReference>
<dbReference type="AlphaFoldDB" id="L0AB12"/>
<dbReference type="STRING" id="1056495.Calag_0848"/>
<keyword evidence="3" id="KW-0223">Dioxygenase</keyword>
<dbReference type="eggNOG" id="arCOG01728">
    <property type="taxonomic scope" value="Archaea"/>
</dbReference>
<dbReference type="NCBIfam" id="TIGR04336">
    <property type="entry name" value="AmmeMemoSam_B"/>
    <property type="match status" value="1"/>
</dbReference>
<dbReference type="InterPro" id="IPR002737">
    <property type="entry name" value="MEMO1_fam"/>
</dbReference>
<dbReference type="PANTHER" id="PTHR11060">
    <property type="entry name" value="PROTEIN MEMO1"/>
    <property type="match status" value="1"/>
</dbReference>
<dbReference type="KEGG" id="clg:Calag_0848"/>
<dbReference type="InParanoid" id="L0AB12"/>
<reference evidence="4" key="1">
    <citation type="submission" date="2012-03" db="EMBL/GenBank/DDBJ databases">
        <title>Complete genome of Caldisphaera lagunensis DSM 15908.</title>
        <authorList>
            <person name="Lucas S."/>
            <person name="Copeland A."/>
            <person name="Lapidus A."/>
            <person name="Glavina del Rio T."/>
            <person name="Dalin E."/>
            <person name="Tice H."/>
            <person name="Bruce D."/>
            <person name="Goodwin L."/>
            <person name="Pitluck S."/>
            <person name="Peters L."/>
            <person name="Mikhailova N."/>
            <person name="Teshima H."/>
            <person name="Kyrpides N."/>
            <person name="Mavromatis K."/>
            <person name="Ivanova N."/>
            <person name="Brettin T."/>
            <person name="Detter J.C."/>
            <person name="Han C."/>
            <person name="Larimer F."/>
            <person name="Land M."/>
            <person name="Hauser L."/>
            <person name="Markowitz V."/>
            <person name="Cheng J.-F."/>
            <person name="Hugenholtz P."/>
            <person name="Woyke T."/>
            <person name="Wu D."/>
            <person name="Spring S."/>
            <person name="Schroeder M."/>
            <person name="Brambilla E."/>
            <person name="Klenk H.-P."/>
            <person name="Eisen J.A."/>
        </authorList>
    </citation>
    <scope>NUCLEOTIDE SEQUENCE [LARGE SCALE GENOMIC DNA]</scope>
    <source>
        <strain evidence="4">DSM 15908 / JCM 11604 / IC-154</strain>
    </source>
</reference>
<dbReference type="NCBIfam" id="NF001987">
    <property type="entry name" value="PRK00782.1"/>
    <property type="match status" value="1"/>
</dbReference>
<protein>
    <recommendedName>
        <fullName evidence="2">MEMO1 family protein Calag_0848</fullName>
    </recommendedName>
</protein>
<dbReference type="Gene3D" id="3.40.830.10">
    <property type="entry name" value="LigB-like"/>
    <property type="match status" value="1"/>
</dbReference>
<name>L0AB12_CALLD</name>
<dbReference type="EMBL" id="CP003378">
    <property type="protein sequence ID" value="AFZ70589.1"/>
    <property type="molecule type" value="Genomic_DNA"/>
</dbReference>